<sequence>MGMGANARREVVLQLLLTLCIWGNVRVSEGIWLTLPESGTKCVSEDIHTNVVVLADYVVVSEDNSHLPTISIKVSSPYGNTLHQKENATHGQFAFTTEEAGNHLACFWVNDQNEGGGVVSVNLDWKTGIAARDWESVARKEKIEVSSVRFIIFSLIGLTYKYKKRRG</sequence>
<evidence type="ECO:0000313" key="2">
    <source>
        <dbReference type="Proteomes" id="UP000091857"/>
    </source>
</evidence>
<dbReference type="EMBL" id="CM004393">
    <property type="protein sequence ID" value="KAG8650229.1"/>
    <property type="molecule type" value="Genomic_DNA"/>
</dbReference>
<comment type="caution">
    <text evidence="1">The sequence shown here is derived from an EMBL/GenBank/DDBJ whole genome shotgun (WGS) entry which is preliminary data.</text>
</comment>
<organism evidence="1 2">
    <name type="scientific">Manihot esculenta</name>
    <name type="common">Cassava</name>
    <name type="synonym">Jatropha manihot</name>
    <dbReference type="NCBI Taxonomy" id="3983"/>
    <lineage>
        <taxon>Eukaryota</taxon>
        <taxon>Viridiplantae</taxon>
        <taxon>Streptophyta</taxon>
        <taxon>Embryophyta</taxon>
        <taxon>Tracheophyta</taxon>
        <taxon>Spermatophyta</taxon>
        <taxon>Magnoliopsida</taxon>
        <taxon>eudicotyledons</taxon>
        <taxon>Gunneridae</taxon>
        <taxon>Pentapetalae</taxon>
        <taxon>rosids</taxon>
        <taxon>fabids</taxon>
        <taxon>Malpighiales</taxon>
        <taxon>Euphorbiaceae</taxon>
        <taxon>Crotonoideae</taxon>
        <taxon>Manihoteae</taxon>
        <taxon>Manihot</taxon>
    </lineage>
</organism>
<keyword evidence="2" id="KW-1185">Reference proteome</keyword>
<accession>A0ACB7HDY2</accession>
<proteinExistence type="predicted"/>
<name>A0ACB7HDY2_MANES</name>
<gene>
    <name evidence="1" type="ORF">MANES_07G015500v8</name>
</gene>
<protein>
    <submittedName>
        <fullName evidence="1">Uncharacterized protein</fullName>
    </submittedName>
</protein>
<reference evidence="2" key="1">
    <citation type="journal article" date="2016" name="Nat. Biotechnol.">
        <title>Sequencing wild and cultivated cassava and related species reveals extensive interspecific hybridization and genetic diversity.</title>
        <authorList>
            <person name="Bredeson J.V."/>
            <person name="Lyons J.B."/>
            <person name="Prochnik S.E."/>
            <person name="Wu G.A."/>
            <person name="Ha C.M."/>
            <person name="Edsinger-Gonzales E."/>
            <person name="Grimwood J."/>
            <person name="Schmutz J."/>
            <person name="Rabbi I.Y."/>
            <person name="Egesi C."/>
            <person name="Nauluvula P."/>
            <person name="Lebot V."/>
            <person name="Ndunguru J."/>
            <person name="Mkamilo G."/>
            <person name="Bart R.S."/>
            <person name="Setter T.L."/>
            <person name="Gleadow R.M."/>
            <person name="Kulakow P."/>
            <person name="Ferguson M.E."/>
            <person name="Rounsley S."/>
            <person name="Rokhsar D.S."/>
        </authorList>
    </citation>
    <scope>NUCLEOTIDE SEQUENCE [LARGE SCALE GENOMIC DNA]</scope>
    <source>
        <strain evidence="2">cv. AM560-2</strain>
    </source>
</reference>
<dbReference type="Proteomes" id="UP000091857">
    <property type="component" value="Chromosome 7"/>
</dbReference>
<evidence type="ECO:0000313" key="1">
    <source>
        <dbReference type="EMBL" id="KAG8650229.1"/>
    </source>
</evidence>